<dbReference type="RefSeq" id="WP_072943864.1">
    <property type="nucleotide sequence ID" value="NZ_FNSV01000005.1"/>
</dbReference>
<protein>
    <recommendedName>
        <fullName evidence="1">DUF6292 domain-containing protein</fullName>
    </recommendedName>
</protein>
<gene>
    <name evidence="2" type="ORF">SAMN04490239_1283</name>
</gene>
<dbReference type="OrthoDB" id="4465752at2"/>
<dbReference type="Proteomes" id="UP000183561">
    <property type="component" value="Unassembled WGS sequence"/>
</dbReference>
<reference evidence="3" key="1">
    <citation type="submission" date="2016-10" db="EMBL/GenBank/DDBJ databases">
        <authorList>
            <person name="Varghese N."/>
            <person name="Submissions S."/>
        </authorList>
    </citation>
    <scope>NUCLEOTIDE SEQUENCE [LARGE SCALE GENOMIC DNA]</scope>
    <source>
        <strain evidence="3">DSM 44498</strain>
    </source>
</reference>
<proteinExistence type="predicted"/>
<dbReference type="InterPro" id="IPR046259">
    <property type="entry name" value="DUF6292"/>
</dbReference>
<evidence type="ECO:0000313" key="2">
    <source>
        <dbReference type="EMBL" id="SEB69976.1"/>
    </source>
</evidence>
<dbReference type="EMBL" id="FNSV01000005">
    <property type="protein sequence ID" value="SEB69976.1"/>
    <property type="molecule type" value="Genomic_DNA"/>
</dbReference>
<sequence>MFTISSGVGAGDNPDSNAYVFAVARALNAETIRRWDAVTFDAVVVLSKQFRYYSGRHVLIAWNRYFGWSLGIEGQRADRVLIIGGLGIGRRPAPEAIADRTDELVADLLHLEYRDREAFPVPALIHRLDSDTGPVDRGAPGW</sequence>
<feature type="domain" description="DUF6292" evidence="1">
    <location>
        <begin position="19"/>
        <end position="101"/>
    </location>
</feature>
<keyword evidence="3" id="KW-1185">Reference proteome</keyword>
<organism evidence="2 3">
    <name type="scientific">Rhodococcus koreensis</name>
    <dbReference type="NCBI Taxonomy" id="99653"/>
    <lineage>
        <taxon>Bacteria</taxon>
        <taxon>Bacillati</taxon>
        <taxon>Actinomycetota</taxon>
        <taxon>Actinomycetes</taxon>
        <taxon>Mycobacteriales</taxon>
        <taxon>Nocardiaceae</taxon>
        <taxon>Rhodococcus</taxon>
    </lineage>
</organism>
<evidence type="ECO:0000259" key="1">
    <source>
        <dbReference type="Pfam" id="PF19809"/>
    </source>
</evidence>
<dbReference type="Pfam" id="PF19809">
    <property type="entry name" value="DUF6292"/>
    <property type="match status" value="1"/>
</dbReference>
<accession>A0A1H4LH91</accession>
<name>A0A1H4LH91_9NOCA</name>
<dbReference type="AlphaFoldDB" id="A0A1H4LH91"/>
<evidence type="ECO:0000313" key="3">
    <source>
        <dbReference type="Proteomes" id="UP000183561"/>
    </source>
</evidence>